<dbReference type="InterPro" id="IPR046348">
    <property type="entry name" value="SIS_dom_sf"/>
</dbReference>
<dbReference type="PANTHER" id="PTHR30514">
    <property type="entry name" value="GLUCOKINASE"/>
    <property type="match status" value="1"/>
</dbReference>
<organism evidence="5 6">
    <name type="scientific">Aliiroseovarius pelagivivens</name>
    <dbReference type="NCBI Taxonomy" id="1639690"/>
    <lineage>
        <taxon>Bacteria</taxon>
        <taxon>Pseudomonadati</taxon>
        <taxon>Pseudomonadota</taxon>
        <taxon>Alphaproteobacteria</taxon>
        <taxon>Rhodobacterales</taxon>
        <taxon>Paracoccaceae</taxon>
        <taxon>Aliiroseovarius</taxon>
    </lineage>
</organism>
<dbReference type="PANTHER" id="PTHR30514:SF18">
    <property type="entry name" value="RPIR-FAMILY TRANSCRIPTIONAL REGULATOR"/>
    <property type="match status" value="1"/>
</dbReference>
<dbReference type="InterPro" id="IPR035472">
    <property type="entry name" value="RpiR-like_SIS"/>
</dbReference>
<evidence type="ECO:0000259" key="4">
    <source>
        <dbReference type="PROSITE" id="PS51071"/>
    </source>
</evidence>
<dbReference type="AlphaFoldDB" id="A0A2R8AM43"/>
<dbReference type="GO" id="GO:1901135">
    <property type="term" value="P:carbohydrate derivative metabolic process"/>
    <property type="evidence" value="ECO:0007669"/>
    <property type="project" value="InterPro"/>
</dbReference>
<dbReference type="SUPFAM" id="SSF46689">
    <property type="entry name" value="Homeodomain-like"/>
    <property type="match status" value="1"/>
</dbReference>
<dbReference type="Gene3D" id="3.40.50.10490">
    <property type="entry name" value="Glucose-6-phosphate isomerase like protein, domain 1"/>
    <property type="match status" value="1"/>
</dbReference>
<keyword evidence="2" id="KW-0238">DNA-binding</keyword>
<dbReference type="InterPro" id="IPR036388">
    <property type="entry name" value="WH-like_DNA-bd_sf"/>
</dbReference>
<dbReference type="InterPro" id="IPR009057">
    <property type="entry name" value="Homeodomain-like_sf"/>
</dbReference>
<keyword evidence="3" id="KW-0804">Transcription</keyword>
<dbReference type="InterPro" id="IPR001347">
    <property type="entry name" value="SIS_dom"/>
</dbReference>
<evidence type="ECO:0000256" key="1">
    <source>
        <dbReference type="ARBA" id="ARBA00023015"/>
    </source>
</evidence>
<dbReference type="Proteomes" id="UP000244911">
    <property type="component" value="Unassembled WGS sequence"/>
</dbReference>
<dbReference type="GO" id="GO:0003700">
    <property type="term" value="F:DNA-binding transcription factor activity"/>
    <property type="evidence" value="ECO:0007669"/>
    <property type="project" value="InterPro"/>
</dbReference>
<accession>A0A2R8AM43</accession>
<reference evidence="5 6" key="1">
    <citation type="submission" date="2018-03" db="EMBL/GenBank/DDBJ databases">
        <authorList>
            <person name="Keele B.F."/>
        </authorList>
    </citation>
    <scope>NUCLEOTIDE SEQUENCE [LARGE SCALE GENOMIC DNA]</scope>
    <source>
        <strain evidence="5 6">CECT 8811</strain>
    </source>
</reference>
<dbReference type="InterPro" id="IPR000281">
    <property type="entry name" value="HTH_RpiR"/>
</dbReference>
<dbReference type="EMBL" id="OMOI01000001">
    <property type="protein sequence ID" value="SPF77105.1"/>
    <property type="molecule type" value="Genomic_DNA"/>
</dbReference>
<dbReference type="GO" id="GO:0003677">
    <property type="term" value="F:DNA binding"/>
    <property type="evidence" value="ECO:0007669"/>
    <property type="project" value="UniProtKB-KW"/>
</dbReference>
<evidence type="ECO:0000313" key="5">
    <source>
        <dbReference type="EMBL" id="SPF77105.1"/>
    </source>
</evidence>
<protein>
    <recommendedName>
        <fullName evidence="4">HTH rpiR-type domain-containing protein</fullName>
    </recommendedName>
</protein>
<dbReference type="Pfam" id="PF01380">
    <property type="entry name" value="SIS"/>
    <property type="match status" value="1"/>
</dbReference>
<gene>
    <name evidence="5" type="ORF">ALP8811_02128</name>
</gene>
<proteinExistence type="predicted"/>
<name>A0A2R8AM43_9RHOB</name>
<sequence length="289" mass="31343">MNTSESFEKRLAVAYGDLSGALRAAADYLVANPLDAVSRPLRTVSAQTGVSPATFSRLARALEYSNFDELRDEMRDKIDRKVNNFADRAGQLQKAHGDGKSDFVQDHFAACENNLRQTMAGLDTDAIRDVADRLAKSRKVLLLGALGSTGVVEYLSYMANFCADNWILANRMGASLGGALSGLDERDALLIVTKPPFAVSVIKAARLARELGVFVVVITDTHTCPALEFASAGFTVSTDSPHFYSSYVSTMFLLETIVGMVVGRAGVAAQERIAEVELHNRQLAEVWSE</sequence>
<dbReference type="Gene3D" id="1.10.10.10">
    <property type="entry name" value="Winged helix-like DNA-binding domain superfamily/Winged helix DNA-binding domain"/>
    <property type="match status" value="1"/>
</dbReference>
<dbReference type="PROSITE" id="PS51071">
    <property type="entry name" value="HTH_RPIR"/>
    <property type="match status" value="1"/>
</dbReference>
<dbReference type="CDD" id="cd05013">
    <property type="entry name" value="SIS_RpiR"/>
    <property type="match status" value="1"/>
</dbReference>
<dbReference type="RefSeq" id="WP_245924617.1">
    <property type="nucleotide sequence ID" value="NZ_OMOI01000001.1"/>
</dbReference>
<dbReference type="SUPFAM" id="SSF53697">
    <property type="entry name" value="SIS domain"/>
    <property type="match status" value="1"/>
</dbReference>
<evidence type="ECO:0000313" key="6">
    <source>
        <dbReference type="Proteomes" id="UP000244911"/>
    </source>
</evidence>
<evidence type="ECO:0000256" key="2">
    <source>
        <dbReference type="ARBA" id="ARBA00023125"/>
    </source>
</evidence>
<keyword evidence="1" id="KW-0805">Transcription regulation</keyword>
<feature type="domain" description="HTH rpiR-type" evidence="4">
    <location>
        <begin position="5"/>
        <end position="81"/>
    </location>
</feature>
<dbReference type="InterPro" id="IPR047640">
    <property type="entry name" value="RpiR-like"/>
</dbReference>
<dbReference type="GO" id="GO:0097367">
    <property type="term" value="F:carbohydrate derivative binding"/>
    <property type="evidence" value="ECO:0007669"/>
    <property type="project" value="InterPro"/>
</dbReference>
<evidence type="ECO:0000256" key="3">
    <source>
        <dbReference type="ARBA" id="ARBA00023163"/>
    </source>
</evidence>
<keyword evidence="6" id="KW-1185">Reference proteome</keyword>